<evidence type="ECO:0000313" key="2">
    <source>
        <dbReference type="Proteomes" id="UP000053825"/>
    </source>
</evidence>
<name>A0A0L7R3P9_9HYME</name>
<gene>
    <name evidence="1" type="ORF">WH47_10095</name>
</gene>
<dbReference type="EMBL" id="KQ414663">
    <property type="protein sequence ID" value="KOC65515.1"/>
    <property type="molecule type" value="Genomic_DNA"/>
</dbReference>
<accession>A0A0L7R3P9</accession>
<dbReference type="Proteomes" id="UP000053825">
    <property type="component" value="Unassembled WGS sequence"/>
</dbReference>
<keyword evidence="2" id="KW-1185">Reference proteome</keyword>
<dbReference type="AlphaFoldDB" id="A0A0L7R3P9"/>
<evidence type="ECO:0000313" key="1">
    <source>
        <dbReference type="EMBL" id="KOC65515.1"/>
    </source>
</evidence>
<proteinExistence type="predicted"/>
<protein>
    <submittedName>
        <fullName evidence="1">Uncharacterized protein</fullName>
    </submittedName>
</protein>
<organism evidence="1 2">
    <name type="scientific">Habropoda laboriosa</name>
    <dbReference type="NCBI Taxonomy" id="597456"/>
    <lineage>
        <taxon>Eukaryota</taxon>
        <taxon>Metazoa</taxon>
        <taxon>Ecdysozoa</taxon>
        <taxon>Arthropoda</taxon>
        <taxon>Hexapoda</taxon>
        <taxon>Insecta</taxon>
        <taxon>Pterygota</taxon>
        <taxon>Neoptera</taxon>
        <taxon>Endopterygota</taxon>
        <taxon>Hymenoptera</taxon>
        <taxon>Apocrita</taxon>
        <taxon>Aculeata</taxon>
        <taxon>Apoidea</taxon>
        <taxon>Anthophila</taxon>
        <taxon>Apidae</taxon>
        <taxon>Habropoda</taxon>
    </lineage>
</organism>
<reference evidence="1 2" key="1">
    <citation type="submission" date="2015-07" db="EMBL/GenBank/DDBJ databases">
        <title>The genome of Habropoda laboriosa.</title>
        <authorList>
            <person name="Pan H."/>
            <person name="Kapheim K."/>
        </authorList>
    </citation>
    <scope>NUCLEOTIDE SEQUENCE [LARGE SCALE GENOMIC DNA]</scope>
    <source>
        <strain evidence="1">0110345459</strain>
    </source>
</reference>
<sequence length="49" mass="5280">MSFTVTTLSFLSVASRGGHFHSIIFDGSFTPRGWANRSHAFLGIAGLSH</sequence>